<accession>A0A948X3V6</accession>
<reference evidence="2" key="1">
    <citation type="journal article" date="2021" name="PeerJ">
        <title>Extensive microbial diversity within the chicken gut microbiome revealed by metagenomics and culture.</title>
        <authorList>
            <person name="Gilroy R."/>
            <person name="Ravi A."/>
            <person name="Getino M."/>
            <person name="Pursley I."/>
            <person name="Horton D.L."/>
            <person name="Alikhan N.F."/>
            <person name="Baker D."/>
            <person name="Gharbi K."/>
            <person name="Hall N."/>
            <person name="Watson M."/>
            <person name="Adriaenssens E.M."/>
            <person name="Foster-Nyarko E."/>
            <person name="Jarju S."/>
            <person name="Secka A."/>
            <person name="Antonio M."/>
            <person name="Oren A."/>
            <person name="Chaudhuri R.R."/>
            <person name="La Ragione R."/>
            <person name="Hildebrand F."/>
            <person name="Pallen M.J."/>
        </authorList>
    </citation>
    <scope>NUCLEOTIDE SEQUENCE</scope>
    <source>
        <strain evidence="2">F6-6636</strain>
    </source>
</reference>
<dbReference type="EMBL" id="JAHLFS010000068">
    <property type="protein sequence ID" value="MBU3852210.1"/>
    <property type="molecule type" value="Genomic_DNA"/>
</dbReference>
<keyword evidence="1" id="KW-0732">Signal</keyword>
<evidence type="ECO:0000256" key="1">
    <source>
        <dbReference type="SAM" id="SignalP"/>
    </source>
</evidence>
<feature type="chain" id="PRO_5038801708" evidence="1">
    <location>
        <begin position="21"/>
        <end position="239"/>
    </location>
</feature>
<gene>
    <name evidence="2" type="ORF">H9901_05885</name>
</gene>
<dbReference type="Proteomes" id="UP000777303">
    <property type="component" value="Unassembled WGS sequence"/>
</dbReference>
<feature type="signal peptide" evidence="1">
    <location>
        <begin position="1"/>
        <end position="20"/>
    </location>
</feature>
<organism evidence="2 3">
    <name type="scientific">Candidatus Paralactobacillus gallistercoris</name>
    <dbReference type="NCBI Taxonomy" id="2838724"/>
    <lineage>
        <taxon>Bacteria</taxon>
        <taxon>Bacillati</taxon>
        <taxon>Bacillota</taxon>
        <taxon>Bacilli</taxon>
        <taxon>Lactobacillales</taxon>
        <taxon>Lactobacillaceae</taxon>
        <taxon>Lactobacillus</taxon>
    </lineage>
</organism>
<protein>
    <submittedName>
        <fullName evidence="2">Uncharacterized protein</fullName>
    </submittedName>
</protein>
<reference evidence="2" key="2">
    <citation type="submission" date="2021-04" db="EMBL/GenBank/DDBJ databases">
        <authorList>
            <person name="Gilroy R."/>
        </authorList>
    </citation>
    <scope>NUCLEOTIDE SEQUENCE</scope>
    <source>
        <strain evidence="2">F6-6636</strain>
    </source>
</reference>
<evidence type="ECO:0000313" key="3">
    <source>
        <dbReference type="Proteomes" id="UP000777303"/>
    </source>
</evidence>
<dbReference type="AlphaFoldDB" id="A0A948X3V6"/>
<sequence>MKYKAAVLVPILSLSLISSAAVLDNDINNVHAAVIDNVHDTLHITSQQRQQINDDFINWLAAHADNKFAVSGYYFDHARTDNHQVWYAPTIDGDILVKNATHQHVNYKIKAIGGVVIYTAKDGTTGKCDDIAKDTANGKSYSSQQIDTSKPVDKYLLADNGIVYKCKLTGTTAAPDSGFAIKGHNNHHVAKWTILTDKNVQKEYRHLIKKDTGNDIKTTIDYDRITDGQPDYGVINEAQ</sequence>
<evidence type="ECO:0000313" key="2">
    <source>
        <dbReference type="EMBL" id="MBU3852210.1"/>
    </source>
</evidence>
<proteinExistence type="predicted"/>
<name>A0A948X3V6_9LACO</name>
<comment type="caution">
    <text evidence="2">The sequence shown here is derived from an EMBL/GenBank/DDBJ whole genome shotgun (WGS) entry which is preliminary data.</text>
</comment>